<dbReference type="GO" id="GO:0005524">
    <property type="term" value="F:ATP binding"/>
    <property type="evidence" value="ECO:0007669"/>
    <property type="project" value="UniProtKB-UniRule"/>
</dbReference>
<proteinExistence type="inferred from homology"/>
<evidence type="ECO:0000313" key="11">
    <source>
        <dbReference type="Proteomes" id="UP000189941"/>
    </source>
</evidence>
<comment type="similarity">
    <text evidence="1 8">Belongs to the CoaE family.</text>
</comment>
<keyword evidence="5 8" id="KW-0418">Kinase</keyword>
<dbReference type="PROSITE" id="PS51219">
    <property type="entry name" value="DPCK"/>
    <property type="match status" value="1"/>
</dbReference>
<dbReference type="CDD" id="cd02022">
    <property type="entry name" value="DPCK"/>
    <property type="match status" value="1"/>
</dbReference>
<reference evidence="11" key="1">
    <citation type="submission" date="2017-02" db="EMBL/GenBank/DDBJ databases">
        <authorList>
            <person name="Varghese N."/>
            <person name="Submissions S."/>
        </authorList>
    </citation>
    <scope>NUCLEOTIDE SEQUENCE [LARGE SCALE GENOMIC DNA]</scope>
    <source>
        <strain evidence="11">DSM 15739</strain>
    </source>
</reference>
<dbReference type="STRING" id="1121925.SAMN02746011_02022"/>
<evidence type="ECO:0000256" key="3">
    <source>
        <dbReference type="ARBA" id="ARBA00022679"/>
    </source>
</evidence>
<keyword evidence="11" id="KW-1185">Reference proteome</keyword>
<dbReference type="GO" id="GO:0004140">
    <property type="term" value="F:dephospho-CoA kinase activity"/>
    <property type="evidence" value="ECO:0007669"/>
    <property type="project" value="UniProtKB-UniRule"/>
</dbReference>
<dbReference type="Pfam" id="PF01121">
    <property type="entry name" value="CoaE"/>
    <property type="match status" value="1"/>
</dbReference>
<organism evidence="10 11">
    <name type="scientific">Globicatella sulfidifaciens DSM 15739</name>
    <dbReference type="NCBI Taxonomy" id="1121925"/>
    <lineage>
        <taxon>Bacteria</taxon>
        <taxon>Bacillati</taxon>
        <taxon>Bacillota</taxon>
        <taxon>Bacilli</taxon>
        <taxon>Lactobacillales</taxon>
        <taxon>Aerococcaceae</taxon>
        <taxon>Globicatella</taxon>
    </lineage>
</organism>
<dbReference type="FunFam" id="3.40.50.300:FF:000991">
    <property type="entry name" value="Dephospho-CoA kinase"/>
    <property type="match status" value="1"/>
</dbReference>
<evidence type="ECO:0000256" key="4">
    <source>
        <dbReference type="ARBA" id="ARBA00022741"/>
    </source>
</evidence>
<feature type="binding site" evidence="8">
    <location>
        <begin position="11"/>
        <end position="16"/>
    </location>
    <ligand>
        <name>ATP</name>
        <dbReference type="ChEBI" id="CHEBI:30616"/>
    </ligand>
</feature>
<comment type="subcellular location">
    <subcellularLocation>
        <location evidence="8">Cytoplasm</location>
    </subcellularLocation>
</comment>
<keyword evidence="6 8" id="KW-0067">ATP-binding</keyword>
<gene>
    <name evidence="8" type="primary">coaE</name>
    <name evidence="10" type="ORF">SAMN02746011_02022</name>
</gene>
<keyword evidence="2 8" id="KW-0963">Cytoplasm</keyword>
<evidence type="ECO:0000256" key="2">
    <source>
        <dbReference type="ARBA" id="ARBA00022490"/>
    </source>
</evidence>
<name>A0A1T4PD80_9LACT</name>
<accession>A0A1T4PD80</accession>
<dbReference type="RefSeq" id="WP_078756658.1">
    <property type="nucleotide sequence ID" value="NZ_FUWO01000037.1"/>
</dbReference>
<dbReference type="SUPFAM" id="SSF52540">
    <property type="entry name" value="P-loop containing nucleoside triphosphate hydrolases"/>
    <property type="match status" value="1"/>
</dbReference>
<keyword evidence="3 8" id="KW-0808">Transferase</keyword>
<evidence type="ECO:0000256" key="1">
    <source>
        <dbReference type="ARBA" id="ARBA00009018"/>
    </source>
</evidence>
<protein>
    <recommendedName>
        <fullName evidence="8 9">Dephospho-CoA kinase</fullName>
        <ecNumber evidence="8 9">2.7.1.24</ecNumber>
    </recommendedName>
    <alternativeName>
        <fullName evidence="8">Dephosphocoenzyme A kinase</fullName>
    </alternativeName>
</protein>
<dbReference type="EMBL" id="FUWO01000037">
    <property type="protein sequence ID" value="SJZ89494.1"/>
    <property type="molecule type" value="Genomic_DNA"/>
</dbReference>
<keyword evidence="4 8" id="KW-0547">Nucleotide-binding</keyword>
<dbReference type="GO" id="GO:0015937">
    <property type="term" value="P:coenzyme A biosynthetic process"/>
    <property type="evidence" value="ECO:0007669"/>
    <property type="project" value="UniProtKB-UniRule"/>
</dbReference>
<evidence type="ECO:0000256" key="9">
    <source>
        <dbReference type="NCBIfam" id="TIGR00152"/>
    </source>
</evidence>
<dbReference type="EC" id="2.7.1.24" evidence="8 9"/>
<dbReference type="OrthoDB" id="9812943at2"/>
<evidence type="ECO:0000256" key="5">
    <source>
        <dbReference type="ARBA" id="ARBA00022777"/>
    </source>
</evidence>
<dbReference type="AlphaFoldDB" id="A0A1T4PD80"/>
<dbReference type="NCBIfam" id="TIGR00152">
    <property type="entry name" value="dephospho-CoA kinase"/>
    <property type="match status" value="1"/>
</dbReference>
<comment type="function">
    <text evidence="8">Catalyzes the phosphorylation of the 3'-hydroxyl group of dephosphocoenzyme A to form coenzyme A.</text>
</comment>
<dbReference type="PANTHER" id="PTHR10695:SF46">
    <property type="entry name" value="BIFUNCTIONAL COENZYME A SYNTHASE-RELATED"/>
    <property type="match status" value="1"/>
</dbReference>
<sequence length="192" mass="21941">MRKIGITGGIATGKSTVSDYLRQKGYTVVDADEAARAVVAPMSLGIDKVIDAFGHQMVKSDGQLDRELLGSVIFKDEAKRDQLNHLLHPLIMDWMDQQIAKAEAEIVFVDVPLLYEVGYDQKVDQVWLVYVNRMTQLQRLMERNHLTEQEANQRIDSQWSLEVKKEKADVVINNEGDLDALYRQIDRLLEEL</sequence>
<evidence type="ECO:0000256" key="8">
    <source>
        <dbReference type="HAMAP-Rule" id="MF_00376"/>
    </source>
</evidence>
<dbReference type="InterPro" id="IPR027417">
    <property type="entry name" value="P-loop_NTPase"/>
</dbReference>
<dbReference type="GO" id="GO:0005737">
    <property type="term" value="C:cytoplasm"/>
    <property type="evidence" value="ECO:0007669"/>
    <property type="project" value="UniProtKB-SubCell"/>
</dbReference>
<dbReference type="InterPro" id="IPR001977">
    <property type="entry name" value="Depp_CoAkinase"/>
</dbReference>
<dbReference type="PANTHER" id="PTHR10695">
    <property type="entry name" value="DEPHOSPHO-COA KINASE-RELATED"/>
    <property type="match status" value="1"/>
</dbReference>
<dbReference type="UniPathway" id="UPA00241">
    <property type="reaction ID" value="UER00356"/>
</dbReference>
<dbReference type="HAMAP" id="MF_00376">
    <property type="entry name" value="Dephospho_CoA_kinase"/>
    <property type="match status" value="1"/>
</dbReference>
<comment type="pathway">
    <text evidence="8">Cofactor biosynthesis; coenzyme A biosynthesis; CoA from (R)-pantothenate: step 5/5.</text>
</comment>
<evidence type="ECO:0000256" key="7">
    <source>
        <dbReference type="ARBA" id="ARBA00022993"/>
    </source>
</evidence>
<evidence type="ECO:0000313" key="10">
    <source>
        <dbReference type="EMBL" id="SJZ89494.1"/>
    </source>
</evidence>
<evidence type="ECO:0000256" key="6">
    <source>
        <dbReference type="ARBA" id="ARBA00022840"/>
    </source>
</evidence>
<comment type="catalytic activity">
    <reaction evidence="8">
        <text>3'-dephospho-CoA + ATP = ADP + CoA + H(+)</text>
        <dbReference type="Rhea" id="RHEA:18245"/>
        <dbReference type="ChEBI" id="CHEBI:15378"/>
        <dbReference type="ChEBI" id="CHEBI:30616"/>
        <dbReference type="ChEBI" id="CHEBI:57287"/>
        <dbReference type="ChEBI" id="CHEBI:57328"/>
        <dbReference type="ChEBI" id="CHEBI:456216"/>
        <dbReference type="EC" id="2.7.1.24"/>
    </reaction>
</comment>
<dbReference type="Gene3D" id="3.40.50.300">
    <property type="entry name" value="P-loop containing nucleotide triphosphate hydrolases"/>
    <property type="match status" value="1"/>
</dbReference>
<dbReference type="Proteomes" id="UP000189941">
    <property type="component" value="Unassembled WGS sequence"/>
</dbReference>
<keyword evidence="7 8" id="KW-0173">Coenzyme A biosynthesis</keyword>